<proteinExistence type="predicted"/>
<accession>A0A9W6M6N9</accession>
<organism evidence="1 2">
    <name type="scientific">Microbacterium dextranolyticum</name>
    <dbReference type="NCBI Taxonomy" id="36806"/>
    <lineage>
        <taxon>Bacteria</taxon>
        <taxon>Bacillati</taxon>
        <taxon>Actinomycetota</taxon>
        <taxon>Actinomycetes</taxon>
        <taxon>Micrococcales</taxon>
        <taxon>Microbacteriaceae</taxon>
        <taxon>Microbacterium</taxon>
    </lineage>
</organism>
<reference evidence="1" key="2">
    <citation type="submission" date="2023-01" db="EMBL/GenBank/DDBJ databases">
        <authorList>
            <person name="Sun Q."/>
            <person name="Evtushenko L."/>
        </authorList>
    </citation>
    <scope>NUCLEOTIDE SEQUENCE</scope>
    <source>
        <strain evidence="1">VKM Ac-1940</strain>
    </source>
</reference>
<protein>
    <submittedName>
        <fullName evidence="1">Uncharacterized protein</fullName>
    </submittedName>
</protein>
<evidence type="ECO:0000313" key="1">
    <source>
        <dbReference type="EMBL" id="GLJ96077.1"/>
    </source>
</evidence>
<sequence>MRAVAPAHGTGYGGRMPNLALELAKQTASLGVTSVYGEQQDVDGVRLVPVAVSWSGFGAGDDGNGAAGGGGGGAAFPVGAYIRRGDGVSFEPNIVSLLAVGIPFVWVTGRALSRIIRALKR</sequence>
<dbReference type="EMBL" id="BSER01000009">
    <property type="protein sequence ID" value="GLJ96077.1"/>
    <property type="molecule type" value="Genomic_DNA"/>
</dbReference>
<comment type="caution">
    <text evidence="1">The sequence shown here is derived from an EMBL/GenBank/DDBJ whole genome shotgun (WGS) entry which is preliminary data.</text>
</comment>
<dbReference type="AlphaFoldDB" id="A0A9W6M6N9"/>
<keyword evidence="2" id="KW-1185">Reference proteome</keyword>
<gene>
    <name evidence="1" type="ORF">GCM10017591_21400</name>
</gene>
<name>A0A9W6M6N9_9MICO</name>
<evidence type="ECO:0000313" key="2">
    <source>
        <dbReference type="Proteomes" id="UP001142291"/>
    </source>
</evidence>
<reference evidence="1" key="1">
    <citation type="journal article" date="2014" name="Int. J. Syst. Evol. Microbiol.">
        <title>Complete genome sequence of Corynebacterium casei LMG S-19264T (=DSM 44701T), isolated from a smear-ripened cheese.</title>
        <authorList>
            <consortium name="US DOE Joint Genome Institute (JGI-PGF)"/>
            <person name="Walter F."/>
            <person name="Albersmeier A."/>
            <person name="Kalinowski J."/>
            <person name="Ruckert C."/>
        </authorList>
    </citation>
    <scope>NUCLEOTIDE SEQUENCE</scope>
    <source>
        <strain evidence="1">VKM Ac-1940</strain>
    </source>
</reference>
<dbReference type="Proteomes" id="UP001142291">
    <property type="component" value="Unassembled WGS sequence"/>
</dbReference>